<evidence type="ECO:0000313" key="1">
    <source>
        <dbReference type="EMBL" id="MPC29426.1"/>
    </source>
</evidence>
<accession>A0A5B7E875</accession>
<comment type="caution">
    <text evidence="1">The sequence shown here is derived from an EMBL/GenBank/DDBJ whole genome shotgun (WGS) entry which is preliminary data.</text>
</comment>
<evidence type="ECO:0000313" key="2">
    <source>
        <dbReference type="Proteomes" id="UP000324222"/>
    </source>
</evidence>
<protein>
    <submittedName>
        <fullName evidence="1">Uncharacterized protein</fullName>
    </submittedName>
</protein>
<name>A0A5B7E875_PORTR</name>
<dbReference type="AlphaFoldDB" id="A0A5B7E875"/>
<proteinExistence type="predicted"/>
<dbReference type="EMBL" id="VSRR010002069">
    <property type="protein sequence ID" value="MPC29426.1"/>
    <property type="molecule type" value="Genomic_DNA"/>
</dbReference>
<organism evidence="1 2">
    <name type="scientific">Portunus trituberculatus</name>
    <name type="common">Swimming crab</name>
    <name type="synonym">Neptunus trituberculatus</name>
    <dbReference type="NCBI Taxonomy" id="210409"/>
    <lineage>
        <taxon>Eukaryota</taxon>
        <taxon>Metazoa</taxon>
        <taxon>Ecdysozoa</taxon>
        <taxon>Arthropoda</taxon>
        <taxon>Crustacea</taxon>
        <taxon>Multicrustacea</taxon>
        <taxon>Malacostraca</taxon>
        <taxon>Eumalacostraca</taxon>
        <taxon>Eucarida</taxon>
        <taxon>Decapoda</taxon>
        <taxon>Pleocyemata</taxon>
        <taxon>Brachyura</taxon>
        <taxon>Eubrachyura</taxon>
        <taxon>Portunoidea</taxon>
        <taxon>Portunidae</taxon>
        <taxon>Portuninae</taxon>
        <taxon>Portunus</taxon>
    </lineage>
</organism>
<sequence>MKGGCTLLIQSASLPRGNVITNLIHLFRKRRPARGSNLTNYSTTRVSTRINWPGRDLRGH</sequence>
<gene>
    <name evidence="1" type="ORF">E2C01_022656</name>
</gene>
<dbReference type="Proteomes" id="UP000324222">
    <property type="component" value="Unassembled WGS sequence"/>
</dbReference>
<reference evidence="1 2" key="1">
    <citation type="submission" date="2019-05" db="EMBL/GenBank/DDBJ databases">
        <title>Another draft genome of Portunus trituberculatus and its Hox gene families provides insights of decapod evolution.</title>
        <authorList>
            <person name="Jeong J.-H."/>
            <person name="Song I."/>
            <person name="Kim S."/>
            <person name="Choi T."/>
            <person name="Kim D."/>
            <person name="Ryu S."/>
            <person name="Kim W."/>
        </authorList>
    </citation>
    <scope>NUCLEOTIDE SEQUENCE [LARGE SCALE GENOMIC DNA]</scope>
    <source>
        <tissue evidence="1">Muscle</tissue>
    </source>
</reference>
<keyword evidence="2" id="KW-1185">Reference proteome</keyword>